<evidence type="ECO:0000313" key="11">
    <source>
        <dbReference type="EMBL" id="KAK8958089.1"/>
    </source>
</evidence>
<comment type="caution">
    <text evidence="11">The sequence shown here is derived from an EMBL/GenBank/DDBJ whole genome shotgun (WGS) entry which is preliminary data.</text>
</comment>
<reference evidence="11 12" key="1">
    <citation type="journal article" date="2022" name="Nat. Plants">
        <title>Genomes of leafy and leafless Platanthera orchids illuminate the evolution of mycoheterotrophy.</title>
        <authorList>
            <person name="Li M.H."/>
            <person name="Liu K.W."/>
            <person name="Li Z."/>
            <person name="Lu H.C."/>
            <person name="Ye Q.L."/>
            <person name="Zhang D."/>
            <person name="Wang J.Y."/>
            <person name="Li Y.F."/>
            <person name="Zhong Z.M."/>
            <person name="Liu X."/>
            <person name="Yu X."/>
            <person name="Liu D.K."/>
            <person name="Tu X.D."/>
            <person name="Liu B."/>
            <person name="Hao Y."/>
            <person name="Liao X.Y."/>
            <person name="Jiang Y.T."/>
            <person name="Sun W.H."/>
            <person name="Chen J."/>
            <person name="Chen Y.Q."/>
            <person name="Ai Y."/>
            <person name="Zhai J.W."/>
            <person name="Wu S.S."/>
            <person name="Zhou Z."/>
            <person name="Hsiao Y.Y."/>
            <person name="Wu W.L."/>
            <person name="Chen Y.Y."/>
            <person name="Lin Y.F."/>
            <person name="Hsu J.L."/>
            <person name="Li C.Y."/>
            <person name="Wang Z.W."/>
            <person name="Zhao X."/>
            <person name="Zhong W.Y."/>
            <person name="Ma X.K."/>
            <person name="Ma L."/>
            <person name="Huang J."/>
            <person name="Chen G.Z."/>
            <person name="Huang M.Z."/>
            <person name="Huang L."/>
            <person name="Peng D.H."/>
            <person name="Luo Y.B."/>
            <person name="Zou S.Q."/>
            <person name="Chen S.P."/>
            <person name="Lan S."/>
            <person name="Tsai W.C."/>
            <person name="Van de Peer Y."/>
            <person name="Liu Z.J."/>
        </authorList>
    </citation>
    <scope>NUCLEOTIDE SEQUENCE [LARGE SCALE GENOMIC DNA]</scope>
    <source>
        <strain evidence="11">Lor288</strain>
    </source>
</reference>
<evidence type="ECO:0000256" key="10">
    <source>
        <dbReference type="SAM" id="MobiDB-lite"/>
    </source>
</evidence>
<proteinExistence type="inferred from homology"/>
<evidence type="ECO:0000256" key="1">
    <source>
        <dbReference type="ARBA" id="ARBA00009860"/>
    </source>
</evidence>
<dbReference type="Proteomes" id="UP001412067">
    <property type="component" value="Unassembled WGS sequence"/>
</dbReference>
<evidence type="ECO:0000313" key="12">
    <source>
        <dbReference type="Proteomes" id="UP001412067"/>
    </source>
</evidence>
<dbReference type="InterPro" id="IPR001040">
    <property type="entry name" value="TIF_eIF_4E"/>
</dbReference>
<keyword evidence="12" id="KW-1185">Reference proteome</keyword>
<evidence type="ECO:0000256" key="5">
    <source>
        <dbReference type="ARBA" id="ARBA00022917"/>
    </source>
</evidence>
<sequence>MADEAAGLAEEQRLSEREDEVVASEDMEEGEIPMEDLPDGSLAPELEDKADKGPHPLEHAWTFWFDSPSAKSKNSAWGTSIRPIYTFQTVEDFWRAVDVRGYQEIQLKRCGVGLVDRLQGGGRLMGNVN</sequence>
<dbReference type="SUPFAM" id="SSF55418">
    <property type="entry name" value="eIF4e-like"/>
    <property type="match status" value="1"/>
</dbReference>
<dbReference type="InterPro" id="IPR023398">
    <property type="entry name" value="TIF_eIF4e-like"/>
</dbReference>
<accession>A0ABR2M325</accession>
<dbReference type="Pfam" id="PF01652">
    <property type="entry name" value="IF4E"/>
    <property type="match status" value="1"/>
</dbReference>
<keyword evidence="5 9" id="KW-0648">Protein biosynthesis</keyword>
<name>A0ABR2M325_9ASPA</name>
<dbReference type="EMBL" id="JBBWWR010000012">
    <property type="protein sequence ID" value="KAK8958089.1"/>
    <property type="molecule type" value="Genomic_DNA"/>
</dbReference>
<evidence type="ECO:0000256" key="2">
    <source>
        <dbReference type="ARBA" id="ARBA00022540"/>
    </source>
</evidence>
<keyword evidence="4 9" id="KW-0694">RNA-binding</keyword>
<evidence type="ECO:0000256" key="8">
    <source>
        <dbReference type="ARBA" id="ARBA00041713"/>
    </source>
</evidence>
<evidence type="ECO:0000256" key="4">
    <source>
        <dbReference type="ARBA" id="ARBA00022884"/>
    </source>
</evidence>
<evidence type="ECO:0000256" key="9">
    <source>
        <dbReference type="RuleBase" id="RU004374"/>
    </source>
</evidence>
<feature type="compositionally biased region" description="Acidic residues" evidence="10">
    <location>
        <begin position="17"/>
        <end position="38"/>
    </location>
</feature>
<comment type="similarity">
    <text evidence="1 9">Belongs to the eukaryotic initiation factor 4E family.</text>
</comment>
<evidence type="ECO:0000256" key="6">
    <source>
        <dbReference type="ARBA" id="ARBA00030245"/>
    </source>
</evidence>
<keyword evidence="2 9" id="KW-0396">Initiation factor</keyword>
<organism evidence="11 12">
    <name type="scientific">Platanthera guangdongensis</name>
    <dbReference type="NCBI Taxonomy" id="2320717"/>
    <lineage>
        <taxon>Eukaryota</taxon>
        <taxon>Viridiplantae</taxon>
        <taxon>Streptophyta</taxon>
        <taxon>Embryophyta</taxon>
        <taxon>Tracheophyta</taxon>
        <taxon>Spermatophyta</taxon>
        <taxon>Magnoliopsida</taxon>
        <taxon>Liliopsida</taxon>
        <taxon>Asparagales</taxon>
        <taxon>Orchidaceae</taxon>
        <taxon>Orchidoideae</taxon>
        <taxon>Orchideae</taxon>
        <taxon>Orchidinae</taxon>
        <taxon>Platanthera</taxon>
    </lineage>
</organism>
<evidence type="ECO:0000256" key="7">
    <source>
        <dbReference type="ARBA" id="ARBA00032656"/>
    </source>
</evidence>
<evidence type="ECO:0000256" key="3">
    <source>
        <dbReference type="ARBA" id="ARBA00022845"/>
    </source>
</evidence>
<gene>
    <name evidence="11" type="ORF">KSP40_PGU018654</name>
</gene>
<feature type="region of interest" description="Disordered" evidence="10">
    <location>
        <begin position="1"/>
        <end position="53"/>
    </location>
</feature>
<protein>
    <recommendedName>
        <fullName evidence="7">eIF-4F 25 kDa subunit</fullName>
    </recommendedName>
    <alternativeName>
        <fullName evidence="8">eIF-4F p26 subunit</fullName>
    </alternativeName>
    <alternativeName>
        <fullName evidence="6">mRNA cap-binding protein</fullName>
    </alternativeName>
</protein>
<dbReference type="GO" id="GO:0003743">
    <property type="term" value="F:translation initiation factor activity"/>
    <property type="evidence" value="ECO:0007669"/>
    <property type="project" value="UniProtKB-KW"/>
</dbReference>
<dbReference type="PANTHER" id="PTHR11960:SF8">
    <property type="entry name" value="EUKARYOTIC TRANSLATION INITIATION FACTOR 4E1-RELATED"/>
    <property type="match status" value="1"/>
</dbReference>
<dbReference type="PANTHER" id="PTHR11960">
    <property type="entry name" value="EUKARYOTIC TRANSLATION INITIATION FACTOR 4E RELATED"/>
    <property type="match status" value="1"/>
</dbReference>
<dbReference type="Gene3D" id="3.30.760.10">
    <property type="entry name" value="RNA Cap, Translation Initiation Factor Eif4e"/>
    <property type="match status" value="1"/>
</dbReference>
<keyword evidence="3" id="KW-0810">Translation regulation</keyword>